<dbReference type="InterPro" id="IPR003594">
    <property type="entry name" value="HATPase_dom"/>
</dbReference>
<dbReference type="EMBL" id="CP139960">
    <property type="protein sequence ID" value="WQD38692.1"/>
    <property type="molecule type" value="Genomic_DNA"/>
</dbReference>
<evidence type="ECO:0000256" key="6">
    <source>
        <dbReference type="ARBA" id="ARBA00022692"/>
    </source>
</evidence>
<comment type="subcellular location">
    <subcellularLocation>
        <location evidence="2">Membrane</location>
    </subcellularLocation>
</comment>
<evidence type="ECO:0000256" key="10">
    <source>
        <dbReference type="SAM" id="Phobius"/>
    </source>
</evidence>
<feature type="domain" description="Histidine kinase" evidence="11">
    <location>
        <begin position="225"/>
        <end position="438"/>
    </location>
</feature>
<dbReference type="CDD" id="cd00082">
    <property type="entry name" value="HisKA"/>
    <property type="match status" value="1"/>
</dbReference>
<feature type="transmembrane region" description="Helical" evidence="10">
    <location>
        <begin position="142"/>
        <end position="166"/>
    </location>
</feature>
<dbReference type="InterPro" id="IPR003661">
    <property type="entry name" value="HisK_dim/P_dom"/>
</dbReference>
<dbReference type="EC" id="2.7.13.3" evidence="3"/>
<evidence type="ECO:0000313" key="12">
    <source>
        <dbReference type="EMBL" id="WQD38692.1"/>
    </source>
</evidence>
<dbReference type="InterPro" id="IPR050428">
    <property type="entry name" value="TCS_sensor_his_kinase"/>
</dbReference>
<dbReference type="Proteomes" id="UP001325680">
    <property type="component" value="Chromosome"/>
</dbReference>
<keyword evidence="4" id="KW-0597">Phosphoprotein</keyword>
<dbReference type="InterPro" id="IPR036890">
    <property type="entry name" value="HATPase_C_sf"/>
</dbReference>
<evidence type="ECO:0000256" key="1">
    <source>
        <dbReference type="ARBA" id="ARBA00000085"/>
    </source>
</evidence>
<evidence type="ECO:0000256" key="7">
    <source>
        <dbReference type="ARBA" id="ARBA00022777"/>
    </source>
</evidence>
<name>A0ABZ0W625_9BACT</name>
<dbReference type="PRINTS" id="PR00344">
    <property type="entry name" value="BCTRLSENSOR"/>
</dbReference>
<sequence length="442" mass="50358">MKLITKLTLFTTISKAVIVLLFVWLLPSMVEGVASDYTNYLLKQQEKKVFVTIQENGIDYYLEGDSSYGSYTMLKEEYISLEQNNHLTMPDTLLTSKRMIEGDTLTYRLLVRNFEYDGKSYILEIGKALASINQYDKPLQRIALSVLLILVLLTLITDLGFTHVVLRPLKRIIRSKLYSPKFPYNEKLEPVATSTSDFSYLDEALINLMHRITADFERERAFTSNASHELMTPMGILQNKMENIMLSTEDRDVLEKVSVMMKTLGRLKKIVNSLLLISRIENNQYARQDTIALAPMISEMMKELEPLMEEKGIRYTTYIPNDIIVKSASKDLLFQLLYNLLTNAIRYNRTGGSIEISGNYSPEEKYVIIIRDTGIGIEAGELPYIFDRFKKTSSSCSSSNGLGLSIVKSIADFHGIEIKVSSVRHHGSSFFVGFPQMMVNLQ</sequence>
<evidence type="ECO:0000313" key="13">
    <source>
        <dbReference type="Proteomes" id="UP001325680"/>
    </source>
</evidence>
<dbReference type="RefSeq" id="WP_114791422.1">
    <property type="nucleotide sequence ID" value="NZ_CP139960.1"/>
</dbReference>
<dbReference type="PROSITE" id="PS50109">
    <property type="entry name" value="HIS_KIN"/>
    <property type="match status" value="1"/>
</dbReference>
<dbReference type="InterPro" id="IPR005467">
    <property type="entry name" value="His_kinase_dom"/>
</dbReference>
<dbReference type="SMART" id="SM00387">
    <property type="entry name" value="HATPase_c"/>
    <property type="match status" value="1"/>
</dbReference>
<protein>
    <recommendedName>
        <fullName evidence="3">histidine kinase</fullName>
        <ecNumber evidence="3">2.7.13.3</ecNumber>
    </recommendedName>
</protein>
<dbReference type="Pfam" id="PF00512">
    <property type="entry name" value="HisKA"/>
    <property type="match status" value="1"/>
</dbReference>
<gene>
    <name evidence="12" type="ORF">U0035_00860</name>
</gene>
<dbReference type="Gene3D" id="3.30.565.10">
    <property type="entry name" value="Histidine kinase-like ATPase, C-terminal domain"/>
    <property type="match status" value="1"/>
</dbReference>
<keyword evidence="8 10" id="KW-1133">Transmembrane helix</keyword>
<dbReference type="SUPFAM" id="SSF47384">
    <property type="entry name" value="Homodimeric domain of signal transducing histidine kinase"/>
    <property type="match status" value="1"/>
</dbReference>
<evidence type="ECO:0000256" key="9">
    <source>
        <dbReference type="ARBA" id="ARBA00023136"/>
    </source>
</evidence>
<evidence type="ECO:0000256" key="5">
    <source>
        <dbReference type="ARBA" id="ARBA00022679"/>
    </source>
</evidence>
<dbReference type="GO" id="GO:0016301">
    <property type="term" value="F:kinase activity"/>
    <property type="evidence" value="ECO:0007669"/>
    <property type="project" value="UniProtKB-KW"/>
</dbReference>
<evidence type="ECO:0000256" key="8">
    <source>
        <dbReference type="ARBA" id="ARBA00022989"/>
    </source>
</evidence>
<dbReference type="SMART" id="SM00388">
    <property type="entry name" value="HisKA"/>
    <property type="match status" value="1"/>
</dbReference>
<dbReference type="SUPFAM" id="SSF55874">
    <property type="entry name" value="ATPase domain of HSP90 chaperone/DNA topoisomerase II/histidine kinase"/>
    <property type="match status" value="1"/>
</dbReference>
<evidence type="ECO:0000259" key="11">
    <source>
        <dbReference type="PROSITE" id="PS50109"/>
    </source>
</evidence>
<keyword evidence="13" id="KW-1185">Reference proteome</keyword>
<accession>A0ABZ0W625</accession>
<proteinExistence type="predicted"/>
<keyword evidence="5" id="KW-0808">Transferase</keyword>
<organism evidence="12 13">
    <name type="scientific">Niabella yanshanensis</name>
    <dbReference type="NCBI Taxonomy" id="577386"/>
    <lineage>
        <taxon>Bacteria</taxon>
        <taxon>Pseudomonadati</taxon>
        <taxon>Bacteroidota</taxon>
        <taxon>Chitinophagia</taxon>
        <taxon>Chitinophagales</taxon>
        <taxon>Chitinophagaceae</taxon>
        <taxon>Niabella</taxon>
    </lineage>
</organism>
<comment type="catalytic activity">
    <reaction evidence="1">
        <text>ATP + protein L-histidine = ADP + protein N-phospho-L-histidine.</text>
        <dbReference type="EC" id="2.7.13.3"/>
    </reaction>
</comment>
<keyword evidence="9 10" id="KW-0472">Membrane</keyword>
<evidence type="ECO:0000256" key="3">
    <source>
        <dbReference type="ARBA" id="ARBA00012438"/>
    </source>
</evidence>
<evidence type="ECO:0000256" key="2">
    <source>
        <dbReference type="ARBA" id="ARBA00004370"/>
    </source>
</evidence>
<dbReference type="InterPro" id="IPR004358">
    <property type="entry name" value="Sig_transdc_His_kin-like_C"/>
</dbReference>
<evidence type="ECO:0000256" key="4">
    <source>
        <dbReference type="ARBA" id="ARBA00022553"/>
    </source>
</evidence>
<keyword evidence="7 12" id="KW-0418">Kinase</keyword>
<dbReference type="InterPro" id="IPR036097">
    <property type="entry name" value="HisK_dim/P_sf"/>
</dbReference>
<dbReference type="Pfam" id="PF02518">
    <property type="entry name" value="HATPase_c"/>
    <property type="match status" value="1"/>
</dbReference>
<dbReference type="PANTHER" id="PTHR45436">
    <property type="entry name" value="SENSOR HISTIDINE KINASE YKOH"/>
    <property type="match status" value="1"/>
</dbReference>
<keyword evidence="6 10" id="KW-0812">Transmembrane</keyword>
<dbReference type="Gene3D" id="1.10.287.130">
    <property type="match status" value="1"/>
</dbReference>
<reference evidence="12 13" key="1">
    <citation type="submission" date="2023-12" db="EMBL/GenBank/DDBJ databases">
        <title>Genome sequencing and assembly of bacterial species from a model synthetic community.</title>
        <authorList>
            <person name="Hogle S.L."/>
        </authorList>
    </citation>
    <scope>NUCLEOTIDE SEQUENCE [LARGE SCALE GENOMIC DNA]</scope>
    <source>
        <strain evidence="12 13">HAMBI_3031</strain>
    </source>
</reference>
<dbReference type="PANTHER" id="PTHR45436:SF5">
    <property type="entry name" value="SENSOR HISTIDINE KINASE TRCS"/>
    <property type="match status" value="1"/>
</dbReference>